<dbReference type="Proteomes" id="UP000694400">
    <property type="component" value="Chromosome 15"/>
</dbReference>
<organism evidence="8 9">
    <name type="scientific">Anas platyrhynchos</name>
    <name type="common">Mallard</name>
    <name type="synonym">Anas boschas</name>
    <dbReference type="NCBI Taxonomy" id="8839"/>
    <lineage>
        <taxon>Eukaryota</taxon>
        <taxon>Metazoa</taxon>
        <taxon>Chordata</taxon>
        <taxon>Craniata</taxon>
        <taxon>Vertebrata</taxon>
        <taxon>Euteleostomi</taxon>
        <taxon>Archelosauria</taxon>
        <taxon>Archosauria</taxon>
        <taxon>Dinosauria</taxon>
        <taxon>Saurischia</taxon>
        <taxon>Theropoda</taxon>
        <taxon>Coelurosauria</taxon>
        <taxon>Aves</taxon>
        <taxon>Neognathae</taxon>
        <taxon>Galloanserae</taxon>
        <taxon>Anseriformes</taxon>
        <taxon>Anatidae</taxon>
        <taxon>Anatinae</taxon>
        <taxon>Anas</taxon>
    </lineage>
</organism>
<dbReference type="Pfam" id="PF02906">
    <property type="entry name" value="Fe_hyd_lg_C"/>
    <property type="match status" value="1"/>
</dbReference>
<reference evidence="8" key="2">
    <citation type="submission" date="2025-08" db="UniProtKB">
        <authorList>
            <consortium name="Ensembl"/>
        </authorList>
    </citation>
    <scope>IDENTIFICATION</scope>
</reference>
<protein>
    <recommendedName>
        <fullName evidence="6">Nuclear prelamin A recognition factor-like protein</fullName>
    </recommendedName>
</protein>
<evidence type="ECO:0000259" key="7">
    <source>
        <dbReference type="SMART" id="SM00902"/>
    </source>
</evidence>
<name>A0A8B9ZKQ4_ANAPL</name>
<evidence type="ECO:0000256" key="3">
    <source>
        <dbReference type="ARBA" id="ARBA00022723"/>
    </source>
</evidence>
<evidence type="ECO:0000256" key="5">
    <source>
        <dbReference type="ARBA" id="ARBA00023014"/>
    </source>
</evidence>
<dbReference type="GO" id="GO:0046872">
    <property type="term" value="F:metal ion binding"/>
    <property type="evidence" value="ECO:0007669"/>
    <property type="project" value="UniProtKB-KW"/>
</dbReference>
<evidence type="ECO:0000256" key="6">
    <source>
        <dbReference type="ARBA" id="ARBA00041553"/>
    </source>
</evidence>
<evidence type="ECO:0000313" key="9">
    <source>
        <dbReference type="Proteomes" id="UP000694400"/>
    </source>
</evidence>
<dbReference type="AlphaFoldDB" id="A0A8B9ZKQ4"/>
<dbReference type="Ensembl" id="ENSAPLT00020026597.1">
    <property type="protein sequence ID" value="ENSAPLP00020024667.1"/>
    <property type="gene ID" value="ENSAPLG00020016991.1"/>
</dbReference>
<dbReference type="InterPro" id="IPR003149">
    <property type="entry name" value="Fe_hydrogenase_ssu"/>
</dbReference>
<accession>A0A8B9ZKQ4</accession>
<sequence>MMLKKCSFCKKGECVKPVKVEKKPGKAAAKIKIEADGSYFQIGQDGEAQKLEKAKITLNDCLACSGCITSAESVLITQQSHEELCKILTSNKTAAPNEQKLVVVSVSPQSRASLAARCKLSVLETAKKLTAFLKSLGVHYSKKNKKALPMLASACPGWICYAEKTHGSFIIPYISTTKSPQQVMGSLIKGYFAEQQHLTPDQIYHVTVMPCYDKKLEASRPDFFNQEYQTRDVDCVITTGEVLKLLEQEGVSLSDVDPAPLDTMFSSAAEEELTSHSGGGSGGYLEHIYKYAAKELFGIQVDTIQYKPLKNKDFQEVTLEKDGVVLLQFALAYGFRNIQNLVQKLKRGKSPYHYVEVMACPSGCLNGGGQIELEGESSKDGLQQVEKLYNSLKAEIPEENRTVTELYEQWLGGTESEKAGKALHTEYHAVEKISTGFNIKW</sequence>
<keyword evidence="2" id="KW-0004">4Fe-4S</keyword>
<dbReference type="Pfam" id="PF02256">
    <property type="entry name" value="Fe_hyd_SSU"/>
    <property type="match status" value="1"/>
</dbReference>
<proteinExistence type="inferred from homology"/>
<dbReference type="SUPFAM" id="SSF53920">
    <property type="entry name" value="Fe-only hydrogenase"/>
    <property type="match status" value="1"/>
</dbReference>
<reference evidence="8" key="1">
    <citation type="submission" date="2019-08" db="EMBL/GenBank/DDBJ databases">
        <title>Three high-quality genomes provides insights into domestication of ducks.</title>
        <authorList>
            <person name="Hou Z.C."/>
            <person name="Zhu F."/>
            <person name="Yin Z.T."/>
            <person name="Zhang F."/>
        </authorList>
    </citation>
    <scope>NUCLEOTIDE SEQUENCE [LARGE SCALE GENOMIC DNA]</scope>
</reference>
<feature type="domain" description="Iron hydrogenase small subunit" evidence="7">
    <location>
        <begin position="375"/>
        <end position="431"/>
    </location>
</feature>
<dbReference type="PANTHER" id="PTHR11615">
    <property type="entry name" value="NITRATE, FORMATE, IRON DEHYDROGENASE"/>
    <property type="match status" value="1"/>
</dbReference>
<dbReference type="Gene3D" id="3.40.950.10">
    <property type="entry name" value="Fe-only Hydrogenase (Larger Subunit), Chain L, domain 3"/>
    <property type="match status" value="1"/>
</dbReference>
<evidence type="ECO:0000313" key="8">
    <source>
        <dbReference type="Ensembl" id="ENSAPLP00020024667.1"/>
    </source>
</evidence>
<comment type="similarity">
    <text evidence="1">Belongs to the NARF family.</text>
</comment>
<dbReference type="InterPro" id="IPR009016">
    <property type="entry name" value="Fe_hydrogenase"/>
</dbReference>
<reference evidence="8" key="3">
    <citation type="submission" date="2025-09" db="UniProtKB">
        <authorList>
            <consortium name="Ensembl"/>
        </authorList>
    </citation>
    <scope>IDENTIFICATION</scope>
</reference>
<dbReference type="Gene3D" id="3.40.50.1780">
    <property type="match status" value="2"/>
</dbReference>
<keyword evidence="4" id="KW-0408">Iron</keyword>
<dbReference type="FunFam" id="3.30.70.20:FF:000042">
    <property type="entry name" value="Cytosolic Fe-S cluster assembly factor NAR1"/>
    <property type="match status" value="1"/>
</dbReference>
<dbReference type="SMART" id="SM00902">
    <property type="entry name" value="Fe_hyd_SSU"/>
    <property type="match status" value="1"/>
</dbReference>
<dbReference type="InterPro" id="IPR050340">
    <property type="entry name" value="Cytosolic_Fe-S_CAF"/>
</dbReference>
<keyword evidence="5" id="KW-0411">Iron-sulfur</keyword>
<evidence type="ECO:0000256" key="1">
    <source>
        <dbReference type="ARBA" id="ARBA00006596"/>
    </source>
</evidence>
<dbReference type="InterPro" id="IPR004108">
    <property type="entry name" value="Fe_hydrogenase_lsu_C"/>
</dbReference>
<evidence type="ECO:0000256" key="4">
    <source>
        <dbReference type="ARBA" id="ARBA00023004"/>
    </source>
</evidence>
<evidence type="ECO:0000256" key="2">
    <source>
        <dbReference type="ARBA" id="ARBA00022485"/>
    </source>
</evidence>
<keyword evidence="3" id="KW-0479">Metal-binding</keyword>
<dbReference type="GO" id="GO:0051539">
    <property type="term" value="F:4 iron, 4 sulfur cluster binding"/>
    <property type="evidence" value="ECO:0007669"/>
    <property type="project" value="UniProtKB-KW"/>
</dbReference>